<dbReference type="HOGENOM" id="CLU_060500_4_1_10"/>
<dbReference type="Gene3D" id="3.60.10.10">
    <property type="entry name" value="Endonuclease/exonuclease/phosphatase"/>
    <property type="match status" value="1"/>
</dbReference>
<dbReference type="GO" id="GO:0004519">
    <property type="term" value="F:endonuclease activity"/>
    <property type="evidence" value="ECO:0007669"/>
    <property type="project" value="UniProtKB-KW"/>
</dbReference>
<dbReference type="InterPro" id="IPR036691">
    <property type="entry name" value="Endo/exonu/phosph_ase_sf"/>
</dbReference>
<evidence type="ECO:0000256" key="1">
    <source>
        <dbReference type="SAM" id="SignalP"/>
    </source>
</evidence>
<feature type="domain" description="Endonuclease/exonuclease/phosphatase" evidence="2">
    <location>
        <begin position="34"/>
        <end position="255"/>
    </location>
</feature>
<feature type="signal peptide" evidence="1">
    <location>
        <begin position="1"/>
        <end position="19"/>
    </location>
</feature>
<dbReference type="KEGG" id="dfe:Dfer_2702"/>
<keyword evidence="3" id="KW-0269">Exonuclease</keyword>
<dbReference type="STRING" id="471854.Dfer_2702"/>
<evidence type="ECO:0000313" key="4">
    <source>
        <dbReference type="Proteomes" id="UP000002011"/>
    </source>
</evidence>
<organism evidence="3 4">
    <name type="scientific">Dyadobacter fermentans (strain ATCC 700827 / DSM 18053 / CIP 107007 / KCTC 52180 / NS114)</name>
    <dbReference type="NCBI Taxonomy" id="471854"/>
    <lineage>
        <taxon>Bacteria</taxon>
        <taxon>Pseudomonadati</taxon>
        <taxon>Bacteroidota</taxon>
        <taxon>Cytophagia</taxon>
        <taxon>Cytophagales</taxon>
        <taxon>Spirosomataceae</taxon>
        <taxon>Dyadobacter</taxon>
    </lineage>
</organism>
<name>C6W3E1_DYAFD</name>
<dbReference type="EMBL" id="CP001619">
    <property type="protein sequence ID" value="ACT93918.1"/>
    <property type="molecule type" value="Genomic_DNA"/>
</dbReference>
<dbReference type="AlphaFoldDB" id="C6W3E1"/>
<reference evidence="3 4" key="1">
    <citation type="journal article" date="2009" name="Stand. Genomic Sci.">
        <title>Complete genome sequence of Dyadobacter fermentans type strain (NS114).</title>
        <authorList>
            <person name="Lang E."/>
            <person name="Lapidus A."/>
            <person name="Chertkov O."/>
            <person name="Brettin T."/>
            <person name="Detter J.C."/>
            <person name="Han C."/>
            <person name="Copeland A."/>
            <person name="Glavina Del Rio T."/>
            <person name="Nolan M."/>
            <person name="Chen F."/>
            <person name="Lucas S."/>
            <person name="Tice H."/>
            <person name="Cheng J.F."/>
            <person name="Land M."/>
            <person name="Hauser L."/>
            <person name="Chang Y.J."/>
            <person name="Jeffries C.D."/>
            <person name="Kopitz M."/>
            <person name="Bruce D."/>
            <person name="Goodwin L."/>
            <person name="Pitluck S."/>
            <person name="Ovchinnikova G."/>
            <person name="Pati A."/>
            <person name="Ivanova N."/>
            <person name="Mavrommatis K."/>
            <person name="Chen A."/>
            <person name="Palaniappan K."/>
            <person name="Chain P."/>
            <person name="Bristow J."/>
            <person name="Eisen J.A."/>
            <person name="Markowitz V."/>
            <person name="Hugenholtz P."/>
            <person name="Goker M."/>
            <person name="Rohde M."/>
            <person name="Kyrpides N.C."/>
            <person name="Klenk H.P."/>
        </authorList>
    </citation>
    <scope>NUCLEOTIDE SEQUENCE [LARGE SCALE GENOMIC DNA]</scope>
    <source>
        <strain evidence="4">ATCC 700827 / DSM 18053 / CIP 107007 / KCTC 52180 / NS114</strain>
    </source>
</reference>
<dbReference type="GO" id="GO:0016020">
    <property type="term" value="C:membrane"/>
    <property type="evidence" value="ECO:0007669"/>
    <property type="project" value="GOC"/>
</dbReference>
<dbReference type="InterPro" id="IPR051916">
    <property type="entry name" value="GPI-anchor_lipid_remodeler"/>
</dbReference>
<feature type="chain" id="PRO_5002972153" evidence="1">
    <location>
        <begin position="20"/>
        <end position="265"/>
    </location>
</feature>
<dbReference type="GO" id="GO:0004527">
    <property type="term" value="F:exonuclease activity"/>
    <property type="evidence" value="ECO:0007669"/>
    <property type="project" value="UniProtKB-KW"/>
</dbReference>
<protein>
    <submittedName>
        <fullName evidence="3">Endonuclease/exonuclease/phosphatase</fullName>
    </submittedName>
</protein>
<dbReference type="InterPro" id="IPR005135">
    <property type="entry name" value="Endo/exonuclease/phosphatase"/>
</dbReference>
<dbReference type="Pfam" id="PF03372">
    <property type="entry name" value="Exo_endo_phos"/>
    <property type="match status" value="1"/>
</dbReference>
<accession>C6W3E1</accession>
<keyword evidence="3" id="KW-0255">Endonuclease</keyword>
<dbReference type="eggNOG" id="COG3568">
    <property type="taxonomic scope" value="Bacteria"/>
</dbReference>
<evidence type="ECO:0000313" key="3">
    <source>
        <dbReference type="EMBL" id="ACT93918.1"/>
    </source>
</evidence>
<proteinExistence type="predicted"/>
<dbReference type="GO" id="GO:0006506">
    <property type="term" value="P:GPI anchor biosynthetic process"/>
    <property type="evidence" value="ECO:0007669"/>
    <property type="project" value="TreeGrafter"/>
</dbReference>
<dbReference type="OrthoDB" id="5447300at2"/>
<dbReference type="Proteomes" id="UP000002011">
    <property type="component" value="Chromosome"/>
</dbReference>
<dbReference type="PANTHER" id="PTHR14859:SF15">
    <property type="entry name" value="ENDONUCLEASE_EXONUCLEASE_PHOSPHATASE DOMAIN-CONTAINING PROTEIN"/>
    <property type="match status" value="1"/>
</dbReference>
<keyword evidence="1" id="KW-0732">Signal</keyword>
<keyword evidence="3" id="KW-0378">Hydrolase</keyword>
<keyword evidence="4" id="KW-1185">Reference proteome</keyword>
<keyword evidence="3" id="KW-0540">Nuclease</keyword>
<dbReference type="SUPFAM" id="SSF56219">
    <property type="entry name" value="DNase I-like"/>
    <property type="match status" value="1"/>
</dbReference>
<dbReference type="RefSeq" id="WP_015812168.1">
    <property type="nucleotide sequence ID" value="NC_013037.1"/>
</dbReference>
<sequence length="265" mass="29517">MKNYFLPLLALLAFHGVAATPPDQPVKKQRFKVMTYNIHHCNPPSAGDKIDVEAIAKVINAEKPDFVALQEVDVNTERSGKGKNQAQQLAALTGMKFYFSKAIDHQGGDYGVAVLTKFPIVDSAKYALPIRPELKEEDRTIAAVTVQLPDNRKLIFASTHLGLKEPNRMLQAETIWKHFGNTELPMILGGDFNATPDSPVIAFFDQHFTRSCTNCKPTIPVEVPKKTIDFIMHKKDSQLKSANTKVIDEKYASDHLPVTAEFTLD</sequence>
<evidence type="ECO:0000259" key="2">
    <source>
        <dbReference type="Pfam" id="PF03372"/>
    </source>
</evidence>
<gene>
    <name evidence="3" type="ordered locus">Dfer_2702</name>
</gene>
<dbReference type="PANTHER" id="PTHR14859">
    <property type="entry name" value="CALCOFLUOR WHITE HYPERSENSITIVE PROTEIN PRECURSOR"/>
    <property type="match status" value="1"/>
</dbReference>